<dbReference type="EMBL" id="MSFM01000007">
    <property type="protein sequence ID" value="PKY03837.1"/>
    <property type="molecule type" value="Genomic_DNA"/>
</dbReference>
<keyword evidence="1" id="KW-0472">Membrane</keyword>
<organism evidence="3 4">
    <name type="scientific">Aspergillus campestris (strain IBT 28561)</name>
    <dbReference type="NCBI Taxonomy" id="1392248"/>
    <lineage>
        <taxon>Eukaryota</taxon>
        <taxon>Fungi</taxon>
        <taxon>Dikarya</taxon>
        <taxon>Ascomycota</taxon>
        <taxon>Pezizomycotina</taxon>
        <taxon>Eurotiomycetes</taxon>
        <taxon>Eurotiomycetidae</taxon>
        <taxon>Eurotiales</taxon>
        <taxon>Aspergillaceae</taxon>
        <taxon>Aspergillus</taxon>
        <taxon>Aspergillus subgen. Circumdati</taxon>
    </lineage>
</organism>
<feature type="chain" id="PRO_5014176580" evidence="2">
    <location>
        <begin position="20"/>
        <end position="106"/>
    </location>
</feature>
<protein>
    <submittedName>
        <fullName evidence="3">Uncharacterized protein</fullName>
    </submittedName>
</protein>
<accession>A0A2I1D1U8</accession>
<dbReference type="AlphaFoldDB" id="A0A2I1D1U8"/>
<feature type="signal peptide" evidence="2">
    <location>
        <begin position="1"/>
        <end position="19"/>
    </location>
</feature>
<evidence type="ECO:0000313" key="4">
    <source>
        <dbReference type="Proteomes" id="UP000234254"/>
    </source>
</evidence>
<feature type="transmembrane region" description="Helical" evidence="1">
    <location>
        <begin position="71"/>
        <end position="95"/>
    </location>
</feature>
<evidence type="ECO:0000256" key="2">
    <source>
        <dbReference type="SAM" id="SignalP"/>
    </source>
</evidence>
<dbReference type="Proteomes" id="UP000234254">
    <property type="component" value="Unassembled WGS sequence"/>
</dbReference>
<gene>
    <name evidence="3" type="ORF">P168DRAFT_170277</name>
</gene>
<feature type="transmembrane region" description="Helical" evidence="1">
    <location>
        <begin position="40"/>
        <end position="59"/>
    </location>
</feature>
<keyword evidence="1" id="KW-1133">Transmembrane helix</keyword>
<dbReference type="RefSeq" id="XP_024692431.1">
    <property type="nucleotide sequence ID" value="XM_024832886.1"/>
</dbReference>
<keyword evidence="4" id="KW-1185">Reference proteome</keyword>
<keyword evidence="1" id="KW-0812">Transmembrane</keyword>
<evidence type="ECO:0000313" key="3">
    <source>
        <dbReference type="EMBL" id="PKY03837.1"/>
    </source>
</evidence>
<sequence length="106" mass="12428">MIVLFILFCPFFFFSFFQMRTRFGGGPVRFYSQLTMVWGVYVPDCMDSFPFPFSFIYCCRRWSSVRNTLSLSLSFLTVIIIGILVFITIFSTVVAKNLVYRYSGVR</sequence>
<proteinExistence type="predicted"/>
<reference evidence="3" key="1">
    <citation type="submission" date="2016-12" db="EMBL/GenBank/DDBJ databases">
        <title>The genomes of Aspergillus section Nigri reveals drivers in fungal speciation.</title>
        <authorList>
            <consortium name="DOE Joint Genome Institute"/>
            <person name="Vesth T.C."/>
            <person name="Nybo J."/>
            <person name="Theobald S."/>
            <person name="Brandl J."/>
            <person name="Frisvad J.C."/>
            <person name="Nielsen K.F."/>
            <person name="Lyhne E.K."/>
            <person name="Kogle M.E."/>
            <person name="Kuo A."/>
            <person name="Riley R."/>
            <person name="Clum A."/>
            <person name="Nolan M."/>
            <person name="Lipzen A."/>
            <person name="Salamov A."/>
            <person name="Henrissat B."/>
            <person name="Wiebenga A."/>
            <person name="De vries R.P."/>
            <person name="Grigoriev I.V."/>
            <person name="Mortensen U.H."/>
            <person name="Andersen M.R."/>
            <person name="Baker S.E."/>
        </authorList>
    </citation>
    <scope>NUCLEOTIDE SEQUENCE</scope>
    <source>
        <strain evidence="3">IBT 28561</strain>
    </source>
</reference>
<dbReference type="VEuPathDB" id="FungiDB:P168DRAFT_170277"/>
<comment type="caution">
    <text evidence="3">The sequence shown here is derived from an EMBL/GenBank/DDBJ whole genome shotgun (WGS) entry which is preliminary data.</text>
</comment>
<name>A0A2I1D1U8_ASPC2</name>
<keyword evidence="2" id="KW-0732">Signal</keyword>
<evidence type="ECO:0000256" key="1">
    <source>
        <dbReference type="SAM" id="Phobius"/>
    </source>
</evidence>
<dbReference type="GeneID" id="36540409"/>